<dbReference type="AlphaFoldDB" id="A0ABD3GH91"/>
<protein>
    <submittedName>
        <fullName evidence="1">Uncharacterized protein</fullName>
    </submittedName>
</protein>
<dbReference type="Proteomes" id="UP001633002">
    <property type="component" value="Unassembled WGS sequence"/>
</dbReference>
<name>A0ABD3GH91_9MARC</name>
<sequence>MHSIPTLCTSLMRIEVVGSTDTCGKEEEALVVGPIMCEWRPPPDHTTRKEVEEASFTSGGRALMELKVAPVVFQASILRGIWIDLRDLVMTLVGWLLLPGLVPRSPSS</sequence>
<comment type="caution">
    <text evidence="1">The sequence shown here is derived from an EMBL/GenBank/DDBJ whole genome shotgun (WGS) entry which is preliminary data.</text>
</comment>
<organism evidence="1 2">
    <name type="scientific">Riccia sorocarpa</name>
    <dbReference type="NCBI Taxonomy" id="122646"/>
    <lineage>
        <taxon>Eukaryota</taxon>
        <taxon>Viridiplantae</taxon>
        <taxon>Streptophyta</taxon>
        <taxon>Embryophyta</taxon>
        <taxon>Marchantiophyta</taxon>
        <taxon>Marchantiopsida</taxon>
        <taxon>Marchantiidae</taxon>
        <taxon>Marchantiales</taxon>
        <taxon>Ricciaceae</taxon>
        <taxon>Riccia</taxon>
    </lineage>
</organism>
<reference evidence="1 2" key="1">
    <citation type="submission" date="2024-09" db="EMBL/GenBank/DDBJ databases">
        <title>Chromosome-scale assembly of Riccia sorocarpa.</title>
        <authorList>
            <person name="Paukszto L."/>
        </authorList>
    </citation>
    <scope>NUCLEOTIDE SEQUENCE [LARGE SCALE GENOMIC DNA]</scope>
    <source>
        <strain evidence="1">LP-2024</strain>
        <tissue evidence="1">Aerial parts of the thallus</tissue>
    </source>
</reference>
<gene>
    <name evidence="1" type="ORF">R1sor_021249</name>
</gene>
<evidence type="ECO:0000313" key="1">
    <source>
        <dbReference type="EMBL" id="KAL3678293.1"/>
    </source>
</evidence>
<dbReference type="EMBL" id="JBJQOH010000007">
    <property type="protein sequence ID" value="KAL3678293.1"/>
    <property type="molecule type" value="Genomic_DNA"/>
</dbReference>
<proteinExistence type="predicted"/>
<accession>A0ABD3GH91</accession>
<keyword evidence="2" id="KW-1185">Reference proteome</keyword>
<evidence type="ECO:0000313" key="2">
    <source>
        <dbReference type="Proteomes" id="UP001633002"/>
    </source>
</evidence>